<accession>A0A9D9NGY5</accession>
<name>A0A9D9NGY5_9BACT</name>
<dbReference type="InterPro" id="IPR019563">
    <property type="entry name" value="GH97_catalytic"/>
</dbReference>
<dbReference type="Gene3D" id="2.70.98.10">
    <property type="match status" value="2"/>
</dbReference>
<evidence type="ECO:0000313" key="8">
    <source>
        <dbReference type="Proteomes" id="UP000823604"/>
    </source>
</evidence>
<feature type="domain" description="Glycosyl-hydrolase 97 N-terminal" evidence="5">
    <location>
        <begin position="29"/>
        <end position="154"/>
    </location>
</feature>
<gene>
    <name evidence="7" type="ORF">IAB81_06275</name>
</gene>
<dbReference type="InterPro" id="IPR013785">
    <property type="entry name" value="Aldolase_TIM"/>
</dbReference>
<dbReference type="AlphaFoldDB" id="A0A9D9NGY5"/>
<dbReference type="Gene3D" id="3.20.20.70">
    <property type="entry name" value="Aldolase class I"/>
    <property type="match status" value="2"/>
</dbReference>
<dbReference type="PROSITE" id="PS51257">
    <property type="entry name" value="PROKAR_LIPOPROTEIN"/>
    <property type="match status" value="1"/>
</dbReference>
<organism evidence="7 8">
    <name type="scientific">Candidatus Merdivivens pullicola</name>
    <dbReference type="NCBI Taxonomy" id="2840872"/>
    <lineage>
        <taxon>Bacteria</taxon>
        <taxon>Pseudomonadati</taxon>
        <taxon>Bacteroidota</taxon>
        <taxon>Bacteroidia</taxon>
        <taxon>Bacteroidales</taxon>
        <taxon>Muribaculaceae</taxon>
        <taxon>Muribaculaceae incertae sedis</taxon>
        <taxon>Candidatus Merdivivens</taxon>
    </lineage>
</organism>
<dbReference type="PANTHER" id="PTHR35803:SF2">
    <property type="entry name" value="RETAINING ALPHA-GALACTOSIDASE"/>
    <property type="match status" value="1"/>
</dbReference>
<dbReference type="InterPro" id="IPR014718">
    <property type="entry name" value="GH-type_carb-bd"/>
</dbReference>
<evidence type="ECO:0000259" key="6">
    <source>
        <dbReference type="Pfam" id="PF14509"/>
    </source>
</evidence>
<dbReference type="Pfam" id="PF14508">
    <property type="entry name" value="GH97_N"/>
    <property type="match status" value="2"/>
</dbReference>
<evidence type="ECO:0000259" key="4">
    <source>
        <dbReference type="Pfam" id="PF10566"/>
    </source>
</evidence>
<feature type="domain" description="Glycosyl-hydrolase 97 C-terminal oligomerisation" evidence="6">
    <location>
        <begin position="443"/>
        <end position="535"/>
    </location>
</feature>
<dbReference type="InterPro" id="IPR029486">
    <property type="entry name" value="GH97_N"/>
</dbReference>
<proteinExistence type="predicted"/>
<dbReference type="Proteomes" id="UP000823604">
    <property type="component" value="Unassembled WGS sequence"/>
</dbReference>
<evidence type="ECO:0000256" key="2">
    <source>
        <dbReference type="ARBA" id="ARBA00011245"/>
    </source>
</evidence>
<evidence type="ECO:0000256" key="3">
    <source>
        <dbReference type="ARBA" id="ARBA00022837"/>
    </source>
</evidence>
<evidence type="ECO:0000259" key="5">
    <source>
        <dbReference type="Pfam" id="PF14508"/>
    </source>
</evidence>
<feature type="domain" description="Glycosyl-hydrolase 97 catalytic" evidence="4">
    <location>
        <begin position="294"/>
        <end position="388"/>
    </location>
</feature>
<comment type="caution">
    <text evidence="7">The sequence shown here is derived from an EMBL/GenBank/DDBJ whole genome shotgun (WGS) entry which is preliminary data.</text>
</comment>
<comment type="cofactor">
    <cofactor evidence="1">
        <name>Ca(2+)</name>
        <dbReference type="ChEBI" id="CHEBI:29108"/>
    </cofactor>
</comment>
<reference evidence="7" key="2">
    <citation type="journal article" date="2021" name="PeerJ">
        <title>Extensive microbial diversity within the chicken gut microbiome revealed by metagenomics and culture.</title>
        <authorList>
            <person name="Gilroy R."/>
            <person name="Ravi A."/>
            <person name="Getino M."/>
            <person name="Pursley I."/>
            <person name="Horton D.L."/>
            <person name="Alikhan N.F."/>
            <person name="Baker D."/>
            <person name="Gharbi K."/>
            <person name="Hall N."/>
            <person name="Watson M."/>
            <person name="Adriaenssens E.M."/>
            <person name="Foster-Nyarko E."/>
            <person name="Jarju S."/>
            <person name="Secka A."/>
            <person name="Antonio M."/>
            <person name="Oren A."/>
            <person name="Chaudhuri R.R."/>
            <person name="La Ragione R."/>
            <person name="Hildebrand F."/>
            <person name="Pallen M.J."/>
        </authorList>
    </citation>
    <scope>NUCLEOTIDE SEQUENCE</scope>
    <source>
        <strain evidence="7">B1-8020</strain>
    </source>
</reference>
<keyword evidence="7" id="KW-0378">Hydrolase</keyword>
<dbReference type="InterPro" id="IPR052720">
    <property type="entry name" value="Glycosyl_hydrolase_97"/>
</dbReference>
<comment type="subunit">
    <text evidence="2">Monomer.</text>
</comment>
<keyword evidence="3" id="KW-0106">Calcium</keyword>
<dbReference type="GO" id="GO:0016787">
    <property type="term" value="F:hydrolase activity"/>
    <property type="evidence" value="ECO:0007669"/>
    <property type="project" value="UniProtKB-KW"/>
</dbReference>
<dbReference type="Pfam" id="PF14509">
    <property type="entry name" value="GH97_C"/>
    <property type="match status" value="1"/>
</dbReference>
<reference evidence="7" key="1">
    <citation type="submission" date="2020-10" db="EMBL/GenBank/DDBJ databases">
        <authorList>
            <person name="Gilroy R."/>
        </authorList>
    </citation>
    <scope>NUCLEOTIDE SEQUENCE</scope>
    <source>
        <strain evidence="7">B1-8020</strain>
    </source>
</reference>
<dbReference type="PANTHER" id="PTHR35803">
    <property type="entry name" value="GLUCAN 1,4-ALPHA-GLUCOSIDASE SUSB-RELATED"/>
    <property type="match status" value="1"/>
</dbReference>
<evidence type="ECO:0000313" key="7">
    <source>
        <dbReference type="EMBL" id="MBO8473221.1"/>
    </source>
</evidence>
<evidence type="ECO:0000256" key="1">
    <source>
        <dbReference type="ARBA" id="ARBA00001913"/>
    </source>
</evidence>
<sequence length="540" mass="59709">MKRLIYSLIVIFVVGACVPEPTEPLYYELEAPGGNIKVEIVIDSTISLSIMDSSRVIVDMQEIYMEMDDGRAFGLAENGMLPLKDVNTSSVDRVMKTPFSRNSSALVKYNGVDFVFKGYGLRIRAYDSGVAYRFFTKSHSRFGVISENADFVVRDADLSSMEDTLVPAPLIVKSNDRNILISDNDIERYPKMYLLMEDGHLKGSFVPILAGNSRVLAYGNGPCEFPWRVIGYSNDKSLLSDDLMYLLGDDPIIRRTDWIKPGKALAVSGDSLLREAVDFASEYGIEYVVTGSCADIEEDIRYAERLGVGMIIHKKADELGGNLERAFRRYASMGIKGLRLDFDRSDDFLSVQRINSICEQAAQAGLILDLRGVNYPGLNRKYPNVLNSVGSDTVGRSRIHYVTDAGRMAGYIVFDSPLPEIHYDNSGMDSLYADFISSLPVTFDRVLPLDAVRDETVVISRKKGKSWYVAGKNAGAPSDYTLDFGRIIVPGESYSVTMLADSVGGTGYVIKEGIVNAFDKIDIPMASDGGFAIKLEPVQF</sequence>
<dbReference type="GO" id="GO:0030246">
    <property type="term" value="F:carbohydrate binding"/>
    <property type="evidence" value="ECO:0007669"/>
    <property type="project" value="InterPro"/>
</dbReference>
<dbReference type="InterPro" id="IPR029483">
    <property type="entry name" value="GH97_C"/>
</dbReference>
<protein>
    <submittedName>
        <fullName evidence="7">Glycoside hydrolase family 97 N-terminal domain-containing protein</fullName>
    </submittedName>
</protein>
<dbReference type="EMBL" id="JADIMA010000060">
    <property type="protein sequence ID" value="MBO8473221.1"/>
    <property type="molecule type" value="Genomic_DNA"/>
</dbReference>
<dbReference type="Pfam" id="PF10566">
    <property type="entry name" value="Glyco_hydro_97"/>
    <property type="match status" value="1"/>
</dbReference>
<feature type="domain" description="Glycosyl-hydrolase 97 N-terminal" evidence="5">
    <location>
        <begin position="156"/>
        <end position="247"/>
    </location>
</feature>